<dbReference type="GO" id="GO:0046872">
    <property type="term" value="F:metal ion binding"/>
    <property type="evidence" value="ECO:0007669"/>
    <property type="project" value="UniProtKB-KW"/>
</dbReference>
<evidence type="ECO:0000313" key="6">
    <source>
        <dbReference type="Proteomes" id="UP000234752"/>
    </source>
</evidence>
<dbReference type="GO" id="GO:0051536">
    <property type="term" value="F:iron-sulfur cluster binding"/>
    <property type="evidence" value="ECO:0007669"/>
    <property type="project" value="UniProtKB-KW"/>
</dbReference>
<accession>A0A2K9NIM2</accession>
<protein>
    <submittedName>
        <fullName evidence="5">Radical SAM protein</fullName>
    </submittedName>
</protein>
<evidence type="ECO:0000259" key="4">
    <source>
        <dbReference type="PROSITE" id="PS51918"/>
    </source>
</evidence>
<evidence type="ECO:0000256" key="1">
    <source>
        <dbReference type="ARBA" id="ARBA00022723"/>
    </source>
</evidence>
<keyword evidence="3" id="KW-0411">Iron-sulfur</keyword>
<dbReference type="OrthoDB" id="9785699at2"/>
<reference evidence="5 6" key="1">
    <citation type="submission" date="2017-12" db="EMBL/GenBank/DDBJ databases">
        <title>Genomes of bacteria within cyanobacterial aggregates.</title>
        <authorList>
            <person name="Cai H."/>
        </authorList>
    </citation>
    <scope>NUCLEOTIDE SEQUENCE [LARGE SCALE GENOMIC DNA]</scope>
    <source>
        <strain evidence="5 6">TH16</strain>
    </source>
</reference>
<dbReference type="Gene3D" id="3.80.30.30">
    <property type="match status" value="1"/>
</dbReference>
<dbReference type="AlphaFoldDB" id="A0A2K9NIM2"/>
<evidence type="ECO:0000256" key="2">
    <source>
        <dbReference type="ARBA" id="ARBA00023004"/>
    </source>
</evidence>
<dbReference type="SFLD" id="SFLDS00029">
    <property type="entry name" value="Radical_SAM"/>
    <property type="match status" value="1"/>
</dbReference>
<keyword evidence="1" id="KW-0479">Metal-binding</keyword>
<dbReference type="SUPFAM" id="SSF102114">
    <property type="entry name" value="Radical SAM enzymes"/>
    <property type="match status" value="1"/>
</dbReference>
<dbReference type="Pfam" id="PF04055">
    <property type="entry name" value="Radical_SAM"/>
    <property type="match status" value="1"/>
</dbReference>
<dbReference type="InterPro" id="IPR007197">
    <property type="entry name" value="rSAM"/>
</dbReference>
<evidence type="ECO:0000313" key="5">
    <source>
        <dbReference type="EMBL" id="AUN32891.1"/>
    </source>
</evidence>
<dbReference type="NCBIfam" id="NF033668">
    <property type="entry name" value="rSAM_PA0069"/>
    <property type="match status" value="1"/>
</dbReference>
<dbReference type="InterPro" id="IPR058240">
    <property type="entry name" value="rSAM_sf"/>
</dbReference>
<feature type="domain" description="Radical SAM core" evidence="4">
    <location>
        <begin position="65"/>
        <end position="311"/>
    </location>
</feature>
<dbReference type="SMART" id="SM00729">
    <property type="entry name" value="Elp3"/>
    <property type="match status" value="1"/>
</dbReference>
<sequence length="360" mass="39830">MAVDVLTPHALKGRAAVSNHGSRFDRESRVRVDDGWGCDGGLPEKVRTIIMADTARSIISRNDSPDVPFESSINPYRGCEHGCVYCFARPTHAYLGLSPGLDFETQLFAKRDAAQLLTKELRSRSYVCKPLALGANTDPYQPVEREEGITRDILSVCRDFNQPVSIITKSANVLRDLDILAPMAAQGLARVAVSITSLDRDLARTMEPRASTPGKRLDAVRALSGAGVPVAVLTSPMIPALNDHEMEAILEAAAEAGATAASYILLRLPLEIADLFGEWLREHYPDRAERVLSLVRQTREGALYRSDFSTRMKGTGAYAELLRSRFRLAIKRLGMDRRTWDMDCSRFRVPDAPVKQLSLF</sequence>
<evidence type="ECO:0000256" key="3">
    <source>
        <dbReference type="ARBA" id="ARBA00023014"/>
    </source>
</evidence>
<dbReference type="Proteomes" id="UP000234752">
    <property type="component" value="Chromosome eg_2"/>
</dbReference>
<dbReference type="PANTHER" id="PTHR43432:SF3">
    <property type="entry name" value="SLR0285 PROTEIN"/>
    <property type="match status" value="1"/>
</dbReference>
<keyword evidence="2" id="KW-0408">Iron</keyword>
<dbReference type="GO" id="GO:0003824">
    <property type="term" value="F:catalytic activity"/>
    <property type="evidence" value="ECO:0007669"/>
    <property type="project" value="InterPro"/>
</dbReference>
<dbReference type="CDD" id="cd01335">
    <property type="entry name" value="Radical_SAM"/>
    <property type="match status" value="1"/>
</dbReference>
<dbReference type="PROSITE" id="PS51918">
    <property type="entry name" value="RADICAL_SAM"/>
    <property type="match status" value="1"/>
</dbReference>
<organism evidence="5 6">
    <name type="scientific">Niveispirillum cyanobacteriorum</name>
    <dbReference type="NCBI Taxonomy" id="1612173"/>
    <lineage>
        <taxon>Bacteria</taxon>
        <taxon>Pseudomonadati</taxon>
        <taxon>Pseudomonadota</taxon>
        <taxon>Alphaproteobacteria</taxon>
        <taxon>Rhodospirillales</taxon>
        <taxon>Azospirillaceae</taxon>
        <taxon>Niveispirillum</taxon>
    </lineage>
</organism>
<name>A0A2K9NIM2_9PROT</name>
<dbReference type="KEGG" id="ncb:C0V82_19425"/>
<dbReference type="InterPro" id="IPR040086">
    <property type="entry name" value="MJ0683-like"/>
</dbReference>
<gene>
    <name evidence="5" type="ORF">C0V82_19425</name>
</gene>
<keyword evidence="6" id="KW-1185">Reference proteome</keyword>
<proteinExistence type="predicted"/>
<dbReference type="PANTHER" id="PTHR43432">
    <property type="entry name" value="SLR0285 PROTEIN"/>
    <property type="match status" value="1"/>
</dbReference>
<dbReference type="EMBL" id="CP025612">
    <property type="protein sequence ID" value="AUN32891.1"/>
    <property type="molecule type" value="Genomic_DNA"/>
</dbReference>
<dbReference type="SFLD" id="SFLDG01084">
    <property type="entry name" value="Uncharacterised_Radical_SAM_Su"/>
    <property type="match status" value="1"/>
</dbReference>
<dbReference type="InterPro" id="IPR006638">
    <property type="entry name" value="Elp3/MiaA/NifB-like_rSAM"/>
</dbReference>